<comment type="similarity">
    <text evidence="17">Belongs to the TonB-dependent receptor family.</text>
</comment>
<dbReference type="SUPFAM" id="SSF49464">
    <property type="entry name" value="Carboxypeptidase regulatory domain-like"/>
    <property type="match status" value="1"/>
</dbReference>
<dbReference type="InterPro" id="IPR037066">
    <property type="entry name" value="Plug_dom_sf"/>
</dbReference>
<dbReference type="Gene3D" id="2.40.170.20">
    <property type="entry name" value="TonB-dependent receptor, beta-barrel domain"/>
    <property type="match status" value="1"/>
</dbReference>
<evidence type="ECO:0000256" key="5">
    <source>
        <dbReference type="ARBA" id="ARBA00022448"/>
    </source>
</evidence>
<dbReference type="Pfam" id="PF07715">
    <property type="entry name" value="Plug"/>
    <property type="match status" value="1"/>
</dbReference>
<dbReference type="PANTHER" id="PTHR36999">
    <property type="entry name" value="ISOCITRATE DEHYDROGENASE [NADP]"/>
    <property type="match status" value="1"/>
</dbReference>
<feature type="domain" description="TonB-dependent receptor plug" evidence="18">
    <location>
        <begin position="123"/>
        <end position="219"/>
    </location>
</feature>
<keyword evidence="5 17" id="KW-0813">Transport</keyword>
<dbReference type="Pfam" id="PF13715">
    <property type="entry name" value="CarbopepD_reg_2"/>
    <property type="match status" value="1"/>
</dbReference>
<dbReference type="RefSeq" id="WP_377714161.1">
    <property type="nucleotide sequence ID" value="NZ_JBHTJM010000006.1"/>
</dbReference>
<dbReference type="EMBL" id="JBHTJM010000006">
    <property type="protein sequence ID" value="MFD0963441.1"/>
    <property type="molecule type" value="Genomic_DNA"/>
</dbReference>
<evidence type="ECO:0000256" key="8">
    <source>
        <dbReference type="ARBA" id="ARBA00022692"/>
    </source>
</evidence>
<evidence type="ECO:0000256" key="12">
    <source>
        <dbReference type="ARBA" id="ARBA00023002"/>
    </source>
</evidence>
<keyword evidence="7" id="KW-0816">Tricarboxylic acid cycle</keyword>
<dbReference type="InterPro" id="IPR012910">
    <property type="entry name" value="Plug_dom"/>
</dbReference>
<gene>
    <name evidence="19" type="ORF">ACFQ1O_05465</name>
</gene>
<comment type="similarity">
    <text evidence="16">Belongs to the monomeric-type IDH family.</text>
</comment>
<evidence type="ECO:0000313" key="20">
    <source>
        <dbReference type="Proteomes" id="UP001596997"/>
    </source>
</evidence>
<proteinExistence type="inferred from homology"/>
<evidence type="ECO:0000259" key="18">
    <source>
        <dbReference type="Pfam" id="PF07715"/>
    </source>
</evidence>
<dbReference type="EC" id="1.1.1.42" evidence="3"/>
<evidence type="ECO:0000256" key="17">
    <source>
        <dbReference type="PROSITE-ProRule" id="PRU01360"/>
    </source>
</evidence>
<dbReference type="PANTHER" id="PTHR36999:SF1">
    <property type="entry name" value="ISOCITRATE DEHYDROGENASE (NADP(+))"/>
    <property type="match status" value="1"/>
</dbReference>
<evidence type="ECO:0000256" key="2">
    <source>
        <dbReference type="ARBA" id="ARBA00004571"/>
    </source>
</evidence>
<keyword evidence="8 17" id="KW-0812">Transmembrane</keyword>
<evidence type="ECO:0000313" key="19">
    <source>
        <dbReference type="EMBL" id="MFD0963441.1"/>
    </source>
</evidence>
<evidence type="ECO:0000256" key="16">
    <source>
        <dbReference type="ARBA" id="ARBA00046318"/>
    </source>
</evidence>
<comment type="subcellular location">
    <subcellularLocation>
        <location evidence="2 17">Cell outer membrane</location>
        <topology evidence="2 17">Multi-pass membrane protein</topology>
    </subcellularLocation>
</comment>
<evidence type="ECO:0000256" key="14">
    <source>
        <dbReference type="ARBA" id="ARBA00023237"/>
    </source>
</evidence>
<keyword evidence="10" id="KW-0460">Magnesium</keyword>
<dbReference type="Gene3D" id="2.60.40.1120">
    <property type="entry name" value="Carboxypeptidase-like, regulatory domain"/>
    <property type="match status" value="1"/>
</dbReference>
<keyword evidence="13 17" id="KW-0472">Membrane</keyword>
<keyword evidence="6 17" id="KW-1134">Transmembrane beta strand</keyword>
<comment type="caution">
    <text evidence="19">The sequence shown here is derived from an EMBL/GenBank/DDBJ whole genome shotgun (WGS) entry which is preliminary data.</text>
</comment>
<evidence type="ECO:0000256" key="6">
    <source>
        <dbReference type="ARBA" id="ARBA00022452"/>
    </source>
</evidence>
<sequence length="791" mass="89312">MKKLLVLVFFFLGINLFAQEKYTVSGTITDESSGETLLGASVYIKDTSIGVITNEYGFYSITAPKGNYNLIISYVGFGTISKELELTNNQQMNFSLKESSSELEEVVITVEDKEKLNISSPQMSVSNLKAKTIKQIPVVLGEVDVLKSLQLLPGVTNSGEGTAGFNVRGGAADQNLVLLDEAIIYNASHLFGFFSVFNNDVIKDVTLYKGGIPAQFGGRVSSVLDIRQKDGNQKEFHLEGGLGVISSRLLAEGPIKKDKGAFLAAGRASYGHLFLNFSEKQKGNVAYFYDFNFKSGYKLGEKDKLYLSGYYGQDVFKFENAFENNYGNASVNLRWNHIFSDKLFSNLSLIYSKYNYNLGLEFIKLDWKSDIKNFNLKYDFKNYISDKLQFNFGVGSIYYQFNPGDVSPSSEDSSINSRKLADKFALENSLYASLEHKLTPKLTAEYGFRFSNFLRLGTETVSVYENNQPVIYNSSLGIYESSNSISEVNYSKRELIKSFNNIEPRASLAYQLSNDNSIKLSYNRMVQYIHLLSNTTSVTPLDVWTPSGKFIEPQKGDQYAIGYFQNVKNKIYSLSVEAYYKTVKNRIDYIDGADLIAQDQIETQILNGQSRSYGLEFLFKKNKGKFKGWLAYTLSKAEQQTKGGNVGGLGINKGKWYNANYDRSHDISLTGTYTLNDKWSFGANMIYQTGRPVTYPDAQYQYQDLSIASFNERNANRLPAYHRIDISATLTPRKNKNRKWKSEWVFGIYNIYNRKNAASISFRQNEQSGNNEAIRTAIFGIVPSVTYNFKF</sequence>
<name>A0ABW3I0R9_9FLAO</name>
<evidence type="ECO:0000256" key="7">
    <source>
        <dbReference type="ARBA" id="ARBA00022532"/>
    </source>
</evidence>
<comment type="cofactor">
    <cofactor evidence="1">
        <name>Mg(2+)</name>
        <dbReference type="ChEBI" id="CHEBI:18420"/>
    </cofactor>
</comment>
<dbReference type="InterPro" id="IPR004436">
    <property type="entry name" value="Isocitrate_DH_NADP_mono"/>
</dbReference>
<evidence type="ECO:0000256" key="1">
    <source>
        <dbReference type="ARBA" id="ARBA00001946"/>
    </source>
</evidence>
<dbReference type="InterPro" id="IPR039426">
    <property type="entry name" value="TonB-dep_rcpt-like"/>
</dbReference>
<evidence type="ECO:0000256" key="11">
    <source>
        <dbReference type="ARBA" id="ARBA00022857"/>
    </source>
</evidence>
<keyword evidence="4" id="KW-0329">Glyoxylate bypass</keyword>
<protein>
    <recommendedName>
        <fullName evidence="3">isocitrate dehydrogenase (NADP(+))</fullName>
        <ecNumber evidence="3">1.1.1.42</ecNumber>
    </recommendedName>
</protein>
<reference evidence="20" key="1">
    <citation type="journal article" date="2019" name="Int. J. Syst. Evol. Microbiol.">
        <title>The Global Catalogue of Microorganisms (GCM) 10K type strain sequencing project: providing services to taxonomists for standard genome sequencing and annotation.</title>
        <authorList>
            <consortium name="The Broad Institute Genomics Platform"/>
            <consortium name="The Broad Institute Genome Sequencing Center for Infectious Disease"/>
            <person name="Wu L."/>
            <person name="Ma J."/>
        </authorList>
    </citation>
    <scope>NUCLEOTIDE SEQUENCE [LARGE SCALE GENOMIC DNA]</scope>
    <source>
        <strain evidence="20">CCUG 62114</strain>
    </source>
</reference>
<dbReference type="SUPFAM" id="SSF56935">
    <property type="entry name" value="Porins"/>
    <property type="match status" value="1"/>
</dbReference>
<dbReference type="InterPro" id="IPR036942">
    <property type="entry name" value="Beta-barrel_TonB_sf"/>
</dbReference>
<dbReference type="PROSITE" id="PS52016">
    <property type="entry name" value="TONB_DEPENDENT_REC_3"/>
    <property type="match status" value="1"/>
</dbReference>
<keyword evidence="20" id="KW-1185">Reference proteome</keyword>
<evidence type="ECO:0000256" key="3">
    <source>
        <dbReference type="ARBA" id="ARBA00013013"/>
    </source>
</evidence>
<dbReference type="Gene3D" id="2.170.130.10">
    <property type="entry name" value="TonB-dependent receptor, plug domain"/>
    <property type="match status" value="1"/>
</dbReference>
<organism evidence="19 20">
    <name type="scientific">Pseudofulvibacter geojedonensis</name>
    <dbReference type="NCBI Taxonomy" id="1123758"/>
    <lineage>
        <taxon>Bacteria</taxon>
        <taxon>Pseudomonadati</taxon>
        <taxon>Bacteroidota</taxon>
        <taxon>Flavobacteriia</taxon>
        <taxon>Flavobacteriales</taxon>
        <taxon>Flavobacteriaceae</taxon>
        <taxon>Pseudofulvibacter</taxon>
    </lineage>
</organism>
<dbReference type="InterPro" id="IPR008969">
    <property type="entry name" value="CarboxyPept-like_regulatory"/>
</dbReference>
<evidence type="ECO:0000256" key="4">
    <source>
        <dbReference type="ARBA" id="ARBA00022435"/>
    </source>
</evidence>
<evidence type="ECO:0000256" key="9">
    <source>
        <dbReference type="ARBA" id="ARBA00022723"/>
    </source>
</evidence>
<comment type="catalytic activity">
    <reaction evidence="15">
        <text>D-threo-isocitrate + NADP(+) = 2-oxoglutarate + CO2 + NADPH</text>
        <dbReference type="Rhea" id="RHEA:19629"/>
        <dbReference type="ChEBI" id="CHEBI:15562"/>
        <dbReference type="ChEBI" id="CHEBI:16526"/>
        <dbReference type="ChEBI" id="CHEBI:16810"/>
        <dbReference type="ChEBI" id="CHEBI:57783"/>
        <dbReference type="ChEBI" id="CHEBI:58349"/>
        <dbReference type="EC" id="1.1.1.42"/>
    </reaction>
</comment>
<evidence type="ECO:0000256" key="10">
    <source>
        <dbReference type="ARBA" id="ARBA00022842"/>
    </source>
</evidence>
<dbReference type="Proteomes" id="UP001596997">
    <property type="component" value="Unassembled WGS sequence"/>
</dbReference>
<evidence type="ECO:0000256" key="13">
    <source>
        <dbReference type="ARBA" id="ARBA00023136"/>
    </source>
</evidence>
<keyword evidence="14 17" id="KW-0998">Cell outer membrane</keyword>
<accession>A0ABW3I0R9</accession>
<evidence type="ECO:0000256" key="15">
    <source>
        <dbReference type="ARBA" id="ARBA00023554"/>
    </source>
</evidence>
<keyword evidence="11" id="KW-0521">NADP</keyword>
<keyword evidence="12" id="KW-0560">Oxidoreductase</keyword>
<keyword evidence="9" id="KW-0479">Metal-binding</keyword>